<feature type="binding site" evidence="9">
    <location>
        <begin position="88"/>
        <end position="91"/>
    </location>
    <ligand>
        <name>ATP</name>
        <dbReference type="ChEBI" id="CHEBI:30616"/>
    </ligand>
</feature>
<accession>A0A4Q8LQ42</accession>
<dbReference type="GO" id="GO:0004797">
    <property type="term" value="F:thymidine kinase activity"/>
    <property type="evidence" value="ECO:0007669"/>
    <property type="project" value="UniProtKB-UniRule"/>
</dbReference>
<dbReference type="Proteomes" id="UP000291286">
    <property type="component" value="Unassembled WGS sequence"/>
</dbReference>
<dbReference type="EMBL" id="SHME01000001">
    <property type="protein sequence ID" value="TAA22804.1"/>
    <property type="molecule type" value="Genomic_DNA"/>
</dbReference>
<reference evidence="18 19" key="1">
    <citation type="submission" date="2019-02" db="EMBL/GenBank/DDBJ databases">
        <title>WGS of Pseudoxanthomonas species novum from clinical isolates.</title>
        <authorList>
            <person name="Bernier A.-M."/>
            <person name="Bernard K."/>
            <person name="Vachon A."/>
        </authorList>
    </citation>
    <scope>NUCLEOTIDE SEQUENCE [LARGE SCALE GENOMIC DNA]</scope>
    <source>
        <strain evidence="20">NML 170316</strain>
        <strain evidence="17 19">NML140781</strain>
        <strain evidence="15">NML170316</strain>
        <strain evidence="16 18">NML171202</strain>
    </source>
</reference>
<comment type="caution">
    <text evidence="16">The sequence shown here is derived from an EMBL/GenBank/DDBJ whole genome shotgun (WGS) entry which is preliminary data.</text>
</comment>
<evidence type="ECO:0000256" key="3">
    <source>
        <dbReference type="ARBA" id="ARBA00022490"/>
    </source>
</evidence>
<accession>A0A4Q9TIS3</accession>
<comment type="subunit">
    <text evidence="9">Homotetramer.</text>
</comment>
<dbReference type="RefSeq" id="WP_130514888.1">
    <property type="nucleotide sequence ID" value="NZ_JAUTBB010000001.1"/>
</dbReference>
<sequence>MAKLYFYYSAMNAGKTTTLLQSAHNYRERGMRVLILTPRLDDRAGTGVVASRIGLRAEGRAFTAEDDLLAVVDADIAAHGALHCVLVDEAQFLSRAQVWQLSEVVDQRRIPVLCYGLRTDFRGELFEGSQALLAWADELSEIKTICHTGAKATMTVRVDDQGRVVQDGPQVEIGGNESYVSVSRAEYKRITRGESSMQPLQAPLPLPE</sequence>
<organism evidence="16 18">
    <name type="scientific">Pseudoxanthomonas winnipegensis</name>
    <dbReference type="NCBI Taxonomy" id="2480810"/>
    <lineage>
        <taxon>Bacteria</taxon>
        <taxon>Pseudomonadati</taxon>
        <taxon>Pseudomonadota</taxon>
        <taxon>Gammaproteobacteria</taxon>
        <taxon>Lysobacterales</taxon>
        <taxon>Lysobacteraceae</taxon>
        <taxon>Pseudoxanthomonas</taxon>
    </lineage>
</organism>
<dbReference type="GO" id="GO:0005524">
    <property type="term" value="F:ATP binding"/>
    <property type="evidence" value="ECO:0007669"/>
    <property type="project" value="UniProtKB-UniRule"/>
</dbReference>
<reference evidence="14" key="2">
    <citation type="submission" date="2023-07" db="EMBL/GenBank/DDBJ databases">
        <title>Functional and genomic diversity of the sorghum phyllosphere microbiome.</title>
        <authorList>
            <person name="Shade A."/>
        </authorList>
    </citation>
    <scope>NUCLEOTIDE SEQUENCE</scope>
    <source>
        <strain evidence="14">SORGH_AS_0908</strain>
    </source>
</reference>
<comment type="catalytic activity">
    <reaction evidence="9 12">
        <text>thymidine + ATP = dTMP + ADP + H(+)</text>
        <dbReference type="Rhea" id="RHEA:19129"/>
        <dbReference type="ChEBI" id="CHEBI:15378"/>
        <dbReference type="ChEBI" id="CHEBI:17748"/>
        <dbReference type="ChEBI" id="CHEBI:30616"/>
        <dbReference type="ChEBI" id="CHEBI:63528"/>
        <dbReference type="ChEBI" id="CHEBI:456216"/>
        <dbReference type="EC" id="2.7.1.21"/>
    </reaction>
</comment>
<comment type="similarity">
    <text evidence="1 9 13">Belongs to the thymidine kinase family.</text>
</comment>
<dbReference type="EMBL" id="SHMF01000003">
    <property type="protein sequence ID" value="TAA34462.1"/>
    <property type="molecule type" value="Genomic_DNA"/>
</dbReference>
<keyword evidence="20" id="KW-1185">Reference proteome</keyword>
<evidence type="ECO:0000313" key="18">
    <source>
        <dbReference type="Proteomes" id="UP000291286"/>
    </source>
</evidence>
<dbReference type="EMBL" id="JAUTBB010000001">
    <property type="protein sequence ID" value="MDQ1120529.1"/>
    <property type="molecule type" value="Genomic_DNA"/>
</dbReference>
<dbReference type="EMBL" id="SHMB01000001">
    <property type="protein sequence ID" value="TAA32906.1"/>
    <property type="molecule type" value="Genomic_DNA"/>
</dbReference>
<evidence type="ECO:0000256" key="7">
    <source>
        <dbReference type="ARBA" id="ARBA00022777"/>
    </source>
</evidence>
<dbReference type="Proteomes" id="UP001234354">
    <property type="component" value="Unassembled WGS sequence"/>
</dbReference>
<keyword evidence="6 9" id="KW-0547">Nucleotide-binding</keyword>
<evidence type="ECO:0000256" key="4">
    <source>
        <dbReference type="ARBA" id="ARBA00022634"/>
    </source>
</evidence>
<evidence type="ECO:0000256" key="1">
    <source>
        <dbReference type="ARBA" id="ARBA00007587"/>
    </source>
</evidence>
<evidence type="ECO:0000313" key="19">
    <source>
        <dbReference type="Proteomes" id="UP000292087"/>
    </source>
</evidence>
<dbReference type="GO" id="GO:0046104">
    <property type="term" value="P:thymidine metabolic process"/>
    <property type="evidence" value="ECO:0007669"/>
    <property type="project" value="TreeGrafter"/>
</dbReference>
<evidence type="ECO:0000313" key="17">
    <source>
        <dbReference type="EMBL" id="TAA34462.1"/>
    </source>
</evidence>
<dbReference type="GO" id="GO:0071897">
    <property type="term" value="P:DNA biosynthetic process"/>
    <property type="evidence" value="ECO:0007669"/>
    <property type="project" value="UniProtKB-KW"/>
</dbReference>
<dbReference type="SUPFAM" id="SSF57716">
    <property type="entry name" value="Glucocorticoid receptor-like (DNA-binding domain)"/>
    <property type="match status" value="1"/>
</dbReference>
<feature type="active site" description="Proton acceptor" evidence="9 10">
    <location>
        <position position="89"/>
    </location>
</feature>
<keyword evidence="7 9" id="KW-0418">Kinase</keyword>
<keyword evidence="4 9" id="KW-0237">DNA synthesis</keyword>
<dbReference type="EC" id="2.7.1.21" evidence="2 9"/>
<evidence type="ECO:0000313" key="15">
    <source>
        <dbReference type="EMBL" id="TAA22804.1"/>
    </source>
</evidence>
<accession>A0A4Q8LRW0</accession>
<feature type="binding site" evidence="11">
    <location>
        <position position="179"/>
    </location>
    <ligand>
        <name>substrate</name>
    </ligand>
</feature>
<dbReference type="InterPro" id="IPR027417">
    <property type="entry name" value="P-loop_NTPase"/>
</dbReference>
<proteinExistence type="inferred from homology"/>
<dbReference type="GO" id="GO:0005829">
    <property type="term" value="C:cytosol"/>
    <property type="evidence" value="ECO:0007669"/>
    <property type="project" value="TreeGrafter"/>
</dbReference>
<dbReference type="PANTHER" id="PTHR11441">
    <property type="entry name" value="THYMIDINE KINASE"/>
    <property type="match status" value="1"/>
</dbReference>
<evidence type="ECO:0000256" key="2">
    <source>
        <dbReference type="ARBA" id="ARBA00012118"/>
    </source>
</evidence>
<dbReference type="Proteomes" id="UP000292087">
    <property type="component" value="Unassembled WGS sequence"/>
</dbReference>
<comment type="caution">
    <text evidence="9">Lacks conserved residue(s) required for the propagation of feature annotation.</text>
</comment>
<evidence type="ECO:0000256" key="10">
    <source>
        <dbReference type="PIRSR" id="PIRSR035805-1"/>
    </source>
</evidence>
<keyword evidence="5 9" id="KW-0808">Transferase</keyword>
<feature type="binding site" evidence="11">
    <location>
        <begin position="171"/>
        <end position="174"/>
    </location>
    <ligand>
        <name>substrate</name>
    </ligand>
</feature>
<evidence type="ECO:0000256" key="11">
    <source>
        <dbReference type="PIRSR" id="PIRSR035805-2"/>
    </source>
</evidence>
<gene>
    <name evidence="9" type="primary">tdk</name>
    <name evidence="17" type="ORF">EA656_12060</name>
    <name evidence="15" type="ORF">EA658_04315</name>
    <name evidence="16" type="ORF">EA661_01085</name>
    <name evidence="14" type="ORF">QE383_002837</name>
</gene>
<dbReference type="PANTHER" id="PTHR11441:SF0">
    <property type="entry name" value="THYMIDINE KINASE, CYTOSOLIC"/>
    <property type="match status" value="1"/>
</dbReference>
<dbReference type="Gene3D" id="3.30.60.20">
    <property type="match status" value="1"/>
</dbReference>
<dbReference type="PIRSF" id="PIRSF035805">
    <property type="entry name" value="TK_cell"/>
    <property type="match status" value="1"/>
</dbReference>
<evidence type="ECO:0000256" key="8">
    <source>
        <dbReference type="ARBA" id="ARBA00022840"/>
    </source>
</evidence>
<keyword evidence="8 9" id="KW-0067">ATP-binding</keyword>
<comment type="subcellular location">
    <subcellularLocation>
        <location evidence="9">Cytoplasm</location>
    </subcellularLocation>
</comment>
<evidence type="ECO:0000313" key="14">
    <source>
        <dbReference type="EMBL" id="MDQ1120529.1"/>
    </source>
</evidence>
<evidence type="ECO:0000313" key="16">
    <source>
        <dbReference type="EMBL" id="TAA32906.1"/>
    </source>
</evidence>
<dbReference type="InterPro" id="IPR001267">
    <property type="entry name" value="Thymidine_kinase"/>
</dbReference>
<dbReference type="HAMAP" id="MF_00124">
    <property type="entry name" value="Thymidine_kinase"/>
    <property type="match status" value="1"/>
</dbReference>
<feature type="binding site" evidence="9">
    <location>
        <begin position="9"/>
        <end position="16"/>
    </location>
    <ligand>
        <name>ATP</name>
        <dbReference type="ChEBI" id="CHEBI:30616"/>
    </ligand>
</feature>
<dbReference type="AlphaFoldDB" id="A0A4Q8LQ42"/>
<dbReference type="Pfam" id="PF00265">
    <property type="entry name" value="TK"/>
    <property type="match status" value="1"/>
</dbReference>
<name>A0A4Q8LQ42_9GAMM</name>
<dbReference type="Proteomes" id="UP000293089">
    <property type="component" value="Unassembled WGS sequence"/>
</dbReference>
<keyword evidence="3 9" id="KW-0963">Cytoplasm</keyword>
<dbReference type="Gene3D" id="3.40.50.300">
    <property type="entry name" value="P-loop containing nucleotide triphosphate hydrolases"/>
    <property type="match status" value="1"/>
</dbReference>
<evidence type="ECO:0000313" key="20">
    <source>
        <dbReference type="Proteomes" id="UP000293089"/>
    </source>
</evidence>
<dbReference type="FunFam" id="3.40.50.300:FF:000323">
    <property type="entry name" value="Thymidine kinase"/>
    <property type="match status" value="1"/>
</dbReference>
<evidence type="ECO:0000256" key="12">
    <source>
        <dbReference type="RuleBase" id="RU000544"/>
    </source>
</evidence>
<evidence type="ECO:0000256" key="5">
    <source>
        <dbReference type="ARBA" id="ARBA00022679"/>
    </source>
</evidence>
<dbReference type="SUPFAM" id="SSF52540">
    <property type="entry name" value="P-loop containing nucleoside triphosphate hydrolases"/>
    <property type="match status" value="1"/>
</dbReference>
<evidence type="ECO:0000256" key="13">
    <source>
        <dbReference type="RuleBase" id="RU004165"/>
    </source>
</evidence>
<protein>
    <recommendedName>
        <fullName evidence="2 9">Thymidine kinase</fullName>
        <ecNumber evidence="2 9">2.7.1.21</ecNumber>
    </recommendedName>
</protein>
<evidence type="ECO:0000256" key="6">
    <source>
        <dbReference type="ARBA" id="ARBA00022741"/>
    </source>
</evidence>
<evidence type="ECO:0000256" key="9">
    <source>
        <dbReference type="HAMAP-Rule" id="MF_00124"/>
    </source>
</evidence>
<dbReference type="NCBIfam" id="NF003300">
    <property type="entry name" value="PRK04296.1-5"/>
    <property type="match status" value="1"/>
</dbReference>